<accession>A0A0V1MYH2</accession>
<name>A0A0V1MYH2_9BILA</name>
<dbReference type="AlphaFoldDB" id="A0A0V1MYH2"/>
<protein>
    <submittedName>
        <fullName evidence="1">Uncharacterized protein</fullName>
    </submittedName>
</protein>
<dbReference type="EMBL" id="JYDO01000027">
    <property type="protein sequence ID" value="KRZ76558.1"/>
    <property type="molecule type" value="Genomic_DNA"/>
</dbReference>
<keyword evidence="2" id="KW-1185">Reference proteome</keyword>
<evidence type="ECO:0000313" key="2">
    <source>
        <dbReference type="Proteomes" id="UP000054843"/>
    </source>
</evidence>
<reference evidence="1 2" key="1">
    <citation type="submission" date="2015-01" db="EMBL/GenBank/DDBJ databases">
        <title>Evolution of Trichinella species and genotypes.</title>
        <authorList>
            <person name="Korhonen P.K."/>
            <person name="Edoardo P."/>
            <person name="Giuseppe L.R."/>
            <person name="Gasser R.B."/>
        </authorList>
    </citation>
    <scope>NUCLEOTIDE SEQUENCE [LARGE SCALE GENOMIC DNA]</scope>
    <source>
        <strain evidence="1">ISS1980</strain>
    </source>
</reference>
<gene>
    <name evidence="1" type="ORF">T10_6837</name>
</gene>
<organism evidence="1 2">
    <name type="scientific">Trichinella papuae</name>
    <dbReference type="NCBI Taxonomy" id="268474"/>
    <lineage>
        <taxon>Eukaryota</taxon>
        <taxon>Metazoa</taxon>
        <taxon>Ecdysozoa</taxon>
        <taxon>Nematoda</taxon>
        <taxon>Enoplea</taxon>
        <taxon>Dorylaimia</taxon>
        <taxon>Trichinellida</taxon>
        <taxon>Trichinellidae</taxon>
        <taxon>Trichinella</taxon>
    </lineage>
</organism>
<comment type="caution">
    <text evidence="1">The sequence shown here is derived from an EMBL/GenBank/DDBJ whole genome shotgun (WGS) entry which is preliminary data.</text>
</comment>
<evidence type="ECO:0000313" key="1">
    <source>
        <dbReference type="EMBL" id="KRZ76558.1"/>
    </source>
</evidence>
<proteinExistence type="predicted"/>
<dbReference type="Proteomes" id="UP000054843">
    <property type="component" value="Unassembled WGS sequence"/>
</dbReference>
<sequence>MQCIEQRNRIKKMHCQLVDQKIHFTSTKSGKSSNYFTRPMLYNSILAKIKLGSIVWPRFEKR</sequence>